<dbReference type="Pfam" id="PF00933">
    <property type="entry name" value="Glyco_hydro_3"/>
    <property type="match status" value="1"/>
</dbReference>
<sequence length="661" mass="72797">MTTFTFNDAVKAARASSSDVDAITRKLFASLTTEEELDLLDGDDDFWPGLHSTLTDGYNRRPIVHGAVDRLSIPGIRLADGPRGCVVGESTAFPVPVARGATWDIELEERIGVPIGKEGRARGANFFGGVCVNLPRHPAWGRIQETYYENPIFLDEFGAALTRGVQKNMMACVKQYALNSMENARFQVDVDIDLDVLHEVYLPHFRRIVEEGVASVMSSYNNGYVISDFLFGQRGGPLSLKNGLDIEAPSRNVRGRTLQQALKEGIVSEAHVERARLVILRGQIEHALRRKEEEPTAKGVVFCDEHKDLAKESMVLLKNDKVNGEPLLPLKNVSKIVVIDDSAEIESSRDTASSADVAVVIVGYDWRQEGEHCVPAFNANAGLKDVLPPLDGTEVAESTHRLFVGEVAPESLVEGEDNYGLGAGGDRSSLRLNERDVEMIREVKKANPRTVVAIVAAGAVIMSHWDHLPPAILYSWYSGCEGGHALADILLGWANPSGHLPFCIPRDEGYLPFFDKDARKITYDRWYGQHLLDRQAVNAAYPLGFGFSYTTFTVADLEVNKNQNNTESLETKVAVRNTGQVAGRHIAQVYGAANVPDRPRRVLLGFKPIELEAGAEAAVEITASTRPLQKWDNSTWSPWTRHVEIEVGNYSGSEASVKKKI</sequence>
<dbReference type="SUPFAM" id="SSF51445">
    <property type="entry name" value="(Trans)glycosidases"/>
    <property type="match status" value="1"/>
</dbReference>
<dbReference type="InterPro" id="IPR036962">
    <property type="entry name" value="Glyco_hydro_3_N_sf"/>
</dbReference>
<dbReference type="RefSeq" id="XP_051364484.1">
    <property type="nucleotide sequence ID" value="XM_051504100.1"/>
</dbReference>
<keyword evidence="12" id="KW-1185">Reference proteome</keyword>
<dbReference type="GeneID" id="75832140"/>
<proteinExistence type="inferred from homology"/>
<accession>A0A9P9Y4V9</accession>
<dbReference type="PANTHER" id="PTHR42715">
    <property type="entry name" value="BETA-GLUCOSIDASE"/>
    <property type="match status" value="1"/>
</dbReference>
<comment type="pathway">
    <text evidence="2">Glycan metabolism; cellulose degradation.</text>
</comment>
<evidence type="ECO:0000313" key="11">
    <source>
        <dbReference type="EMBL" id="KAI6783628.1"/>
    </source>
</evidence>
<comment type="caution">
    <text evidence="11">The sequence shown here is derived from an EMBL/GenBank/DDBJ whole genome shotgun (WGS) entry which is preliminary data.</text>
</comment>
<keyword evidence="9" id="KW-0624">Polysaccharide degradation</keyword>
<dbReference type="AlphaFoldDB" id="A0A9P9Y4V9"/>
<dbReference type="OrthoDB" id="2123594at2759"/>
<dbReference type="SUPFAM" id="SSF52279">
    <property type="entry name" value="Beta-D-glucan exohydrolase, C-terminal domain"/>
    <property type="match status" value="1"/>
</dbReference>
<dbReference type="Gene3D" id="3.40.50.1700">
    <property type="entry name" value="Glycoside hydrolase family 3 C-terminal domain"/>
    <property type="match status" value="2"/>
</dbReference>
<keyword evidence="8" id="KW-0326">Glycosidase</keyword>
<keyword evidence="6" id="KW-0325">Glycoprotein</keyword>
<dbReference type="Gene3D" id="3.20.20.300">
    <property type="entry name" value="Glycoside hydrolase, family 3, N-terminal domain"/>
    <property type="match status" value="2"/>
</dbReference>
<dbReference type="SMART" id="SM01217">
    <property type="entry name" value="Fn3_like"/>
    <property type="match status" value="1"/>
</dbReference>
<evidence type="ECO:0000256" key="8">
    <source>
        <dbReference type="ARBA" id="ARBA00023295"/>
    </source>
</evidence>
<evidence type="ECO:0000259" key="10">
    <source>
        <dbReference type="SMART" id="SM01217"/>
    </source>
</evidence>
<dbReference type="Gene3D" id="2.60.40.10">
    <property type="entry name" value="Immunoglobulins"/>
    <property type="match status" value="1"/>
</dbReference>
<comment type="similarity">
    <text evidence="3">Belongs to the glycosyl hydrolase 3 family.</text>
</comment>
<dbReference type="Proteomes" id="UP001055219">
    <property type="component" value="Unassembled WGS sequence"/>
</dbReference>
<evidence type="ECO:0000256" key="7">
    <source>
        <dbReference type="ARBA" id="ARBA00023277"/>
    </source>
</evidence>
<dbReference type="InterPro" id="IPR001764">
    <property type="entry name" value="Glyco_hydro_3_N"/>
</dbReference>
<dbReference type="PRINTS" id="PR00133">
    <property type="entry name" value="GLHYDRLASE3"/>
</dbReference>
<dbReference type="InterPro" id="IPR002772">
    <property type="entry name" value="Glyco_hydro_3_C"/>
</dbReference>
<organism evidence="11 12">
    <name type="scientific">Emericellopsis cladophorae</name>
    <dbReference type="NCBI Taxonomy" id="2686198"/>
    <lineage>
        <taxon>Eukaryota</taxon>
        <taxon>Fungi</taxon>
        <taxon>Dikarya</taxon>
        <taxon>Ascomycota</taxon>
        <taxon>Pezizomycotina</taxon>
        <taxon>Sordariomycetes</taxon>
        <taxon>Hypocreomycetidae</taxon>
        <taxon>Hypocreales</taxon>
        <taxon>Bionectriaceae</taxon>
        <taxon>Emericellopsis</taxon>
    </lineage>
</organism>
<dbReference type="EMBL" id="JAGIXG020000007">
    <property type="protein sequence ID" value="KAI6783628.1"/>
    <property type="molecule type" value="Genomic_DNA"/>
</dbReference>
<protein>
    <recommendedName>
        <fullName evidence="4">beta-glucosidase</fullName>
        <ecNumber evidence="4">3.2.1.21</ecNumber>
    </recommendedName>
</protein>
<evidence type="ECO:0000256" key="9">
    <source>
        <dbReference type="ARBA" id="ARBA00023326"/>
    </source>
</evidence>
<keyword evidence="7" id="KW-0119">Carbohydrate metabolism</keyword>
<evidence type="ECO:0000256" key="6">
    <source>
        <dbReference type="ARBA" id="ARBA00023180"/>
    </source>
</evidence>
<evidence type="ECO:0000256" key="4">
    <source>
        <dbReference type="ARBA" id="ARBA00012744"/>
    </source>
</evidence>
<reference evidence="11" key="1">
    <citation type="journal article" date="2021" name="J Fungi (Basel)">
        <title>Genomic and Metabolomic Analyses of the Marine Fungus Emericellopsis cladophorae: Insights into Saltwater Adaptability Mechanisms and Its Biosynthetic Potential.</title>
        <authorList>
            <person name="Goncalves M.F.M."/>
            <person name="Hilario S."/>
            <person name="Van de Peer Y."/>
            <person name="Esteves A.C."/>
            <person name="Alves A."/>
        </authorList>
    </citation>
    <scope>NUCLEOTIDE SEQUENCE</scope>
    <source>
        <strain evidence="11">MUM 19.33</strain>
    </source>
</reference>
<evidence type="ECO:0000313" key="12">
    <source>
        <dbReference type="Proteomes" id="UP001055219"/>
    </source>
</evidence>
<dbReference type="GO" id="GO:0009251">
    <property type="term" value="P:glucan catabolic process"/>
    <property type="evidence" value="ECO:0007669"/>
    <property type="project" value="TreeGrafter"/>
</dbReference>
<dbReference type="InterPro" id="IPR017853">
    <property type="entry name" value="GH"/>
</dbReference>
<keyword evidence="5" id="KW-0378">Hydrolase</keyword>
<dbReference type="EC" id="3.2.1.21" evidence="4"/>
<evidence type="ECO:0000256" key="5">
    <source>
        <dbReference type="ARBA" id="ARBA00022801"/>
    </source>
</evidence>
<dbReference type="PANTHER" id="PTHR42715:SF3">
    <property type="entry name" value="BETA-GLUCOSIDASE B-RELATED"/>
    <property type="match status" value="1"/>
</dbReference>
<dbReference type="GO" id="GO:0008422">
    <property type="term" value="F:beta-glucosidase activity"/>
    <property type="evidence" value="ECO:0007669"/>
    <property type="project" value="UniProtKB-EC"/>
</dbReference>
<dbReference type="Pfam" id="PF01915">
    <property type="entry name" value="Glyco_hydro_3_C"/>
    <property type="match status" value="1"/>
</dbReference>
<feature type="domain" description="Fibronectin type III-like" evidence="10">
    <location>
        <begin position="585"/>
        <end position="651"/>
    </location>
</feature>
<dbReference type="InterPro" id="IPR036881">
    <property type="entry name" value="Glyco_hydro_3_C_sf"/>
</dbReference>
<dbReference type="InterPro" id="IPR013783">
    <property type="entry name" value="Ig-like_fold"/>
</dbReference>
<comment type="catalytic activity">
    <reaction evidence="1">
        <text>Hydrolysis of terminal, non-reducing beta-D-glucosyl residues with release of beta-D-glucose.</text>
        <dbReference type="EC" id="3.2.1.21"/>
    </reaction>
</comment>
<reference evidence="11" key="2">
    <citation type="submission" date="2022-07" db="EMBL/GenBank/DDBJ databases">
        <authorList>
            <person name="Goncalves M.F.M."/>
            <person name="Hilario S."/>
            <person name="Van De Peer Y."/>
            <person name="Esteves A.C."/>
            <person name="Alves A."/>
        </authorList>
    </citation>
    <scope>NUCLEOTIDE SEQUENCE</scope>
    <source>
        <strain evidence="11">MUM 19.33</strain>
    </source>
</reference>
<gene>
    <name evidence="11" type="ORF">J7T54_005657</name>
</gene>
<dbReference type="InterPro" id="IPR026891">
    <property type="entry name" value="Fn3-like"/>
</dbReference>
<evidence type="ECO:0000256" key="2">
    <source>
        <dbReference type="ARBA" id="ARBA00004987"/>
    </source>
</evidence>
<name>A0A9P9Y4V9_9HYPO</name>
<evidence type="ECO:0000256" key="1">
    <source>
        <dbReference type="ARBA" id="ARBA00000448"/>
    </source>
</evidence>
<evidence type="ECO:0000256" key="3">
    <source>
        <dbReference type="ARBA" id="ARBA00005336"/>
    </source>
</evidence>
<dbReference type="InterPro" id="IPR050288">
    <property type="entry name" value="Cellulose_deg_GH3"/>
</dbReference>
<dbReference type="Pfam" id="PF14310">
    <property type="entry name" value="Fn3-like"/>
    <property type="match status" value="1"/>
</dbReference>